<dbReference type="Pfam" id="PF12937">
    <property type="entry name" value="F-box-like"/>
    <property type="match status" value="1"/>
</dbReference>
<name>A0AAD7BZY2_9AGAR</name>
<gene>
    <name evidence="4" type="ORF">FB45DRAFT_1025361</name>
</gene>
<dbReference type="InterPro" id="IPR032675">
    <property type="entry name" value="LRR_dom_sf"/>
</dbReference>
<protein>
    <recommendedName>
        <fullName evidence="3">F-box domain-containing protein</fullName>
    </recommendedName>
</protein>
<keyword evidence="2" id="KW-0472">Membrane</keyword>
<feature type="transmembrane region" description="Helical" evidence="2">
    <location>
        <begin position="494"/>
        <end position="515"/>
    </location>
</feature>
<dbReference type="AlphaFoldDB" id="A0AAD7BZY2"/>
<evidence type="ECO:0000313" key="5">
    <source>
        <dbReference type="Proteomes" id="UP001221142"/>
    </source>
</evidence>
<proteinExistence type="predicted"/>
<accession>A0AAD7BZY2</accession>
<evidence type="ECO:0000259" key="3">
    <source>
        <dbReference type="Pfam" id="PF12937"/>
    </source>
</evidence>
<feature type="region of interest" description="Disordered" evidence="1">
    <location>
        <begin position="520"/>
        <end position="573"/>
    </location>
</feature>
<evidence type="ECO:0000313" key="4">
    <source>
        <dbReference type="EMBL" id="KAJ7634410.1"/>
    </source>
</evidence>
<feature type="compositionally biased region" description="Basic and acidic residues" evidence="1">
    <location>
        <begin position="539"/>
        <end position="548"/>
    </location>
</feature>
<evidence type="ECO:0000256" key="2">
    <source>
        <dbReference type="SAM" id="Phobius"/>
    </source>
</evidence>
<sequence length="573" mass="62502">MPLDENRVQSQTNRLDEEIAQHLSKAHTSRDMASLSSLPNELLCTIFAFYAMGARSRYNLGLLGLMLVCRGWHDLVLGYHRLWSSIQISFGDLHRLLGQIDHSGQAPLTITFWSYDSPHFTDALLKSRHRLRDLEINGHERPILDVVHQLSNYDLPILERLSLSPSDSTPGVEFPDQLFQRAPRLASLVLRNVLLRWSSLHNLADLTLWSCPESSTCAPPSFQLLCSTLRASPGLRNLNLTGVVEITDSALEMVYLPVLQSLHISDSAASCAQLLNHLAFPTTVSLALYANDVAAASPLLTPLRRHLRMADAPSLHFLKIQRISQNFLALSAGHCVDSDTHLYISCTPPNESHAHALILVFLDLLPAITHLDAGHALYVPRTSWGGIHPLLPTLHTLSLQLNAATQHLCGALQLLGNPRITSIRLVASTPNPGARDALLTFVRNSAARGCMISRLDIVEKKNCIGMGEDEWAELADSVGIMGAASAPQSQTFPIGAAVAAGTFVILAGLTVLVFAQYQKHSRTRKPPGDAETGRPTAEAAKRESDFSARADGSTIDIPSPAAERRLTDGRPGS</sequence>
<reference evidence="4" key="1">
    <citation type="submission" date="2023-03" db="EMBL/GenBank/DDBJ databases">
        <title>Massive genome expansion in bonnet fungi (Mycena s.s.) driven by repeated elements and novel gene families across ecological guilds.</title>
        <authorList>
            <consortium name="Lawrence Berkeley National Laboratory"/>
            <person name="Harder C.B."/>
            <person name="Miyauchi S."/>
            <person name="Viragh M."/>
            <person name="Kuo A."/>
            <person name="Thoen E."/>
            <person name="Andreopoulos B."/>
            <person name="Lu D."/>
            <person name="Skrede I."/>
            <person name="Drula E."/>
            <person name="Henrissat B."/>
            <person name="Morin E."/>
            <person name="Kohler A."/>
            <person name="Barry K."/>
            <person name="LaButti K."/>
            <person name="Morin E."/>
            <person name="Salamov A."/>
            <person name="Lipzen A."/>
            <person name="Mereny Z."/>
            <person name="Hegedus B."/>
            <person name="Baldrian P."/>
            <person name="Stursova M."/>
            <person name="Weitz H."/>
            <person name="Taylor A."/>
            <person name="Grigoriev I.V."/>
            <person name="Nagy L.G."/>
            <person name="Martin F."/>
            <person name="Kauserud H."/>
        </authorList>
    </citation>
    <scope>NUCLEOTIDE SEQUENCE</scope>
    <source>
        <strain evidence="4">9284</strain>
    </source>
</reference>
<feature type="compositionally biased region" description="Basic and acidic residues" evidence="1">
    <location>
        <begin position="562"/>
        <end position="573"/>
    </location>
</feature>
<dbReference type="InterPro" id="IPR036047">
    <property type="entry name" value="F-box-like_dom_sf"/>
</dbReference>
<keyword evidence="2" id="KW-1133">Transmembrane helix</keyword>
<comment type="caution">
    <text evidence="4">The sequence shown here is derived from an EMBL/GenBank/DDBJ whole genome shotgun (WGS) entry which is preliminary data.</text>
</comment>
<keyword evidence="2" id="KW-0812">Transmembrane</keyword>
<organism evidence="4 5">
    <name type="scientific">Roridomyces roridus</name>
    <dbReference type="NCBI Taxonomy" id="1738132"/>
    <lineage>
        <taxon>Eukaryota</taxon>
        <taxon>Fungi</taxon>
        <taxon>Dikarya</taxon>
        <taxon>Basidiomycota</taxon>
        <taxon>Agaricomycotina</taxon>
        <taxon>Agaricomycetes</taxon>
        <taxon>Agaricomycetidae</taxon>
        <taxon>Agaricales</taxon>
        <taxon>Marasmiineae</taxon>
        <taxon>Mycenaceae</taxon>
        <taxon>Roridomyces</taxon>
    </lineage>
</organism>
<dbReference type="Gene3D" id="3.80.10.10">
    <property type="entry name" value="Ribonuclease Inhibitor"/>
    <property type="match status" value="1"/>
</dbReference>
<evidence type="ECO:0000256" key="1">
    <source>
        <dbReference type="SAM" id="MobiDB-lite"/>
    </source>
</evidence>
<feature type="domain" description="F-box" evidence="3">
    <location>
        <begin position="35"/>
        <end position="86"/>
    </location>
</feature>
<dbReference type="SUPFAM" id="SSF81383">
    <property type="entry name" value="F-box domain"/>
    <property type="match status" value="1"/>
</dbReference>
<dbReference type="InterPro" id="IPR001810">
    <property type="entry name" value="F-box_dom"/>
</dbReference>
<dbReference type="Proteomes" id="UP001221142">
    <property type="component" value="Unassembled WGS sequence"/>
</dbReference>
<dbReference type="SUPFAM" id="SSF52047">
    <property type="entry name" value="RNI-like"/>
    <property type="match status" value="1"/>
</dbReference>
<keyword evidence="5" id="KW-1185">Reference proteome</keyword>
<dbReference type="EMBL" id="JARKIF010000007">
    <property type="protein sequence ID" value="KAJ7634410.1"/>
    <property type="molecule type" value="Genomic_DNA"/>
</dbReference>
<dbReference type="Gene3D" id="1.20.1280.50">
    <property type="match status" value="1"/>
</dbReference>